<sequence>MAVRNTPKLADLLRKFEEARQKTAGEIVVAPEDVLAPQAAVTPTAAVPSAPAVEAVPAVSTAEEVAAAAQQVKEASSQVVDAKETLKAVTDEFINEHTAALKKEAQIFGELFAASCMEQMNKTAALQQIEQNAYAVTVDAFTGADDEADIMQKTAAVYDEAYFTTLAKFAGLDSPEELQAAMAESPETLPPEVVNAVMGASGGMPDEGMEEDLEEPNEEEVDKSDAPTAVADTLAEAAHAASTNAAAIKSIAEAADALTAEGD</sequence>
<organism evidence="3 4">
    <name type="scientific">Desulfovibrio piger ATCC 29098</name>
    <dbReference type="NCBI Taxonomy" id="411464"/>
    <lineage>
        <taxon>Bacteria</taxon>
        <taxon>Pseudomonadati</taxon>
        <taxon>Thermodesulfobacteriota</taxon>
        <taxon>Desulfovibrionia</taxon>
        <taxon>Desulfovibrionales</taxon>
        <taxon>Desulfovibrionaceae</taxon>
        <taxon>Desulfovibrio</taxon>
    </lineage>
</organism>
<evidence type="ECO:0000313" key="4">
    <source>
        <dbReference type="Proteomes" id="UP000003676"/>
    </source>
</evidence>
<feature type="region of interest" description="Disordered" evidence="2">
    <location>
        <begin position="196"/>
        <end position="231"/>
    </location>
</feature>
<keyword evidence="1" id="KW-0175">Coiled coil</keyword>
<comment type="caution">
    <text evidence="3">The sequence shown here is derived from an EMBL/GenBank/DDBJ whole genome shotgun (WGS) entry which is preliminary data.</text>
</comment>
<evidence type="ECO:0000313" key="3">
    <source>
        <dbReference type="EMBL" id="EEB34933.1"/>
    </source>
</evidence>
<dbReference type="HOGENOM" id="CLU_1059594_0_0_7"/>
<reference evidence="3 4" key="2">
    <citation type="submission" date="2008-10" db="EMBL/GenBank/DDBJ databases">
        <authorList>
            <person name="Fulton L."/>
            <person name="Clifton S."/>
            <person name="Fulton B."/>
            <person name="Xu J."/>
            <person name="Minx P."/>
            <person name="Pepin K.H."/>
            <person name="Johnson M."/>
            <person name="Bhonagiri V."/>
            <person name="Nash W.E."/>
            <person name="Mardis E.R."/>
            <person name="Wilson R.K."/>
        </authorList>
    </citation>
    <scope>NUCLEOTIDE SEQUENCE [LARGE SCALE GENOMIC DNA]</scope>
    <source>
        <strain evidence="3 4">ATCC 29098</strain>
    </source>
</reference>
<proteinExistence type="predicted"/>
<feature type="coiled-coil region" evidence="1">
    <location>
        <begin position="65"/>
        <end position="92"/>
    </location>
</feature>
<feature type="non-terminal residue" evidence="3">
    <location>
        <position position="263"/>
    </location>
</feature>
<protein>
    <submittedName>
        <fullName evidence="3">Uncharacterized protein</fullName>
    </submittedName>
</protein>
<dbReference type="RefSeq" id="WP_006003661.1">
    <property type="nucleotide sequence ID" value="NZ_DS996351.1"/>
</dbReference>
<dbReference type="Proteomes" id="UP000003676">
    <property type="component" value="Unassembled WGS sequence"/>
</dbReference>
<feature type="compositionally biased region" description="Acidic residues" evidence="2">
    <location>
        <begin position="207"/>
        <end position="222"/>
    </location>
</feature>
<evidence type="ECO:0000256" key="2">
    <source>
        <dbReference type="SAM" id="MobiDB-lite"/>
    </source>
</evidence>
<reference evidence="3 4" key="1">
    <citation type="submission" date="2008-10" db="EMBL/GenBank/DDBJ databases">
        <title>Draft genome sequence of Desulvovibrio piger (ATCC 29098).</title>
        <authorList>
            <person name="Sudarsanam P."/>
            <person name="Ley R."/>
            <person name="Guruge J."/>
            <person name="Turnbaugh P.J."/>
            <person name="Mahowald M."/>
            <person name="Liep D."/>
            <person name="Gordon J."/>
        </authorList>
    </citation>
    <scope>NUCLEOTIDE SEQUENCE [LARGE SCALE GENOMIC DNA]</scope>
    <source>
        <strain evidence="3 4">ATCC 29098</strain>
    </source>
</reference>
<accession>B6WPZ8</accession>
<dbReference type="EMBL" id="ABXU01000006">
    <property type="protein sequence ID" value="EEB34933.1"/>
    <property type="molecule type" value="Genomic_DNA"/>
</dbReference>
<gene>
    <name evidence="3" type="ORF">DESPIG_00121</name>
</gene>
<dbReference type="AlphaFoldDB" id="B6WPZ8"/>
<name>B6WPZ8_9BACT</name>
<evidence type="ECO:0000256" key="1">
    <source>
        <dbReference type="SAM" id="Coils"/>
    </source>
</evidence>